<sequence>MTTTTTAANVITCPACQKKNRVRPTANGTPRCGACRQPLPWLIEATDATLAAELQASVPVLLDLWAPWCGPCRTMAPVLEQLAADRAGHLKIAKVNVDQNPATASRFRAQSIPLLVLTHGGAEVDRRTGALPSHQLRAWLENH</sequence>
<evidence type="ECO:0000256" key="2">
    <source>
        <dbReference type="ARBA" id="ARBA00022448"/>
    </source>
</evidence>
<accession>A0ABW2I5N9</accession>
<comment type="similarity">
    <text evidence="1">Belongs to the thioredoxin family.</text>
</comment>
<dbReference type="InterPro" id="IPR036249">
    <property type="entry name" value="Thioredoxin-like_sf"/>
</dbReference>
<keyword evidence="4" id="KW-1015">Disulfide bond</keyword>
<evidence type="ECO:0000259" key="7">
    <source>
        <dbReference type="PROSITE" id="PS51352"/>
    </source>
</evidence>
<dbReference type="EMBL" id="JBHTBJ010000076">
    <property type="protein sequence ID" value="MFC7280102.1"/>
    <property type="molecule type" value="Genomic_DNA"/>
</dbReference>
<dbReference type="Proteomes" id="UP001596548">
    <property type="component" value="Unassembled WGS sequence"/>
</dbReference>
<dbReference type="SUPFAM" id="SSF52833">
    <property type="entry name" value="Thioredoxin-like"/>
    <property type="match status" value="1"/>
</dbReference>
<dbReference type="Gene3D" id="3.40.30.10">
    <property type="entry name" value="Glutaredoxin"/>
    <property type="match status" value="1"/>
</dbReference>
<dbReference type="PANTHER" id="PTHR45663:SF11">
    <property type="entry name" value="GEO12009P1"/>
    <property type="match status" value="1"/>
</dbReference>
<dbReference type="InterPro" id="IPR017937">
    <property type="entry name" value="Thioredoxin_CS"/>
</dbReference>
<keyword evidence="5" id="KW-0676">Redox-active center</keyword>
<evidence type="ECO:0000313" key="8">
    <source>
        <dbReference type="EMBL" id="MFC7280102.1"/>
    </source>
</evidence>
<name>A0ABW2I5N9_9ACTN</name>
<protein>
    <recommendedName>
        <fullName evidence="6">Thioredoxin</fullName>
    </recommendedName>
</protein>
<dbReference type="InterPro" id="IPR005746">
    <property type="entry name" value="Thioredoxin"/>
</dbReference>
<proteinExistence type="inferred from homology"/>
<evidence type="ECO:0000256" key="4">
    <source>
        <dbReference type="ARBA" id="ARBA00023157"/>
    </source>
</evidence>
<reference evidence="9" key="1">
    <citation type="journal article" date="2019" name="Int. J. Syst. Evol. Microbiol.">
        <title>The Global Catalogue of Microorganisms (GCM) 10K type strain sequencing project: providing services to taxonomists for standard genome sequencing and annotation.</title>
        <authorList>
            <consortium name="The Broad Institute Genomics Platform"/>
            <consortium name="The Broad Institute Genome Sequencing Center for Infectious Disease"/>
            <person name="Wu L."/>
            <person name="Ma J."/>
        </authorList>
    </citation>
    <scope>NUCLEOTIDE SEQUENCE [LARGE SCALE GENOMIC DNA]</scope>
    <source>
        <strain evidence="9">XZYJT-10</strain>
    </source>
</reference>
<keyword evidence="2" id="KW-0813">Transport</keyword>
<dbReference type="CDD" id="cd02947">
    <property type="entry name" value="TRX_family"/>
    <property type="match status" value="1"/>
</dbReference>
<evidence type="ECO:0000256" key="6">
    <source>
        <dbReference type="NCBIfam" id="TIGR01068"/>
    </source>
</evidence>
<evidence type="ECO:0000313" key="9">
    <source>
        <dbReference type="Proteomes" id="UP001596548"/>
    </source>
</evidence>
<evidence type="ECO:0000256" key="5">
    <source>
        <dbReference type="ARBA" id="ARBA00023284"/>
    </source>
</evidence>
<keyword evidence="3" id="KW-0249">Electron transport</keyword>
<dbReference type="NCBIfam" id="TIGR01068">
    <property type="entry name" value="thioredoxin"/>
    <property type="match status" value="1"/>
</dbReference>
<evidence type="ECO:0000256" key="3">
    <source>
        <dbReference type="ARBA" id="ARBA00022982"/>
    </source>
</evidence>
<gene>
    <name evidence="8" type="primary">trxA</name>
    <name evidence="8" type="ORF">ACFQS1_39610</name>
</gene>
<dbReference type="PROSITE" id="PS00194">
    <property type="entry name" value="THIOREDOXIN_1"/>
    <property type="match status" value="1"/>
</dbReference>
<keyword evidence="9" id="KW-1185">Reference proteome</keyword>
<dbReference type="PANTHER" id="PTHR45663">
    <property type="entry name" value="GEO12009P1"/>
    <property type="match status" value="1"/>
</dbReference>
<dbReference type="RefSeq" id="WP_378978066.1">
    <property type="nucleotide sequence ID" value="NZ_JBHTBJ010000076.1"/>
</dbReference>
<feature type="domain" description="Thioredoxin" evidence="7">
    <location>
        <begin position="39"/>
        <end position="143"/>
    </location>
</feature>
<dbReference type="PROSITE" id="PS51352">
    <property type="entry name" value="THIOREDOXIN_2"/>
    <property type="match status" value="1"/>
</dbReference>
<dbReference type="Gene3D" id="2.30.30.380">
    <property type="entry name" value="Zn-finger domain of Sec23/24"/>
    <property type="match status" value="1"/>
</dbReference>
<organism evidence="8 9">
    <name type="scientific">Paractinoplanes rhizophilus</name>
    <dbReference type="NCBI Taxonomy" id="1416877"/>
    <lineage>
        <taxon>Bacteria</taxon>
        <taxon>Bacillati</taxon>
        <taxon>Actinomycetota</taxon>
        <taxon>Actinomycetes</taxon>
        <taxon>Micromonosporales</taxon>
        <taxon>Micromonosporaceae</taxon>
        <taxon>Paractinoplanes</taxon>
    </lineage>
</organism>
<dbReference type="InterPro" id="IPR013766">
    <property type="entry name" value="Thioredoxin_domain"/>
</dbReference>
<evidence type="ECO:0000256" key="1">
    <source>
        <dbReference type="ARBA" id="ARBA00008987"/>
    </source>
</evidence>
<dbReference type="Pfam" id="PF00085">
    <property type="entry name" value="Thioredoxin"/>
    <property type="match status" value="1"/>
</dbReference>
<comment type="caution">
    <text evidence="8">The sequence shown here is derived from an EMBL/GenBank/DDBJ whole genome shotgun (WGS) entry which is preliminary data.</text>
</comment>